<keyword evidence="5 9" id="KW-0808">Transferase</keyword>
<dbReference type="EMBL" id="AOSK01000035">
    <property type="protein sequence ID" value="EYD77122.1"/>
    <property type="molecule type" value="Genomic_DNA"/>
</dbReference>
<dbReference type="GO" id="GO:0005886">
    <property type="term" value="C:plasma membrane"/>
    <property type="evidence" value="ECO:0007669"/>
    <property type="project" value="UniProtKB-SubCell"/>
</dbReference>
<evidence type="ECO:0000256" key="7">
    <source>
        <dbReference type="ARBA" id="ARBA00049183"/>
    </source>
</evidence>
<dbReference type="STRING" id="442562.Rumeso_01234"/>
<dbReference type="InterPro" id="IPR007507">
    <property type="entry name" value="Glycos_transf_N"/>
</dbReference>
<evidence type="ECO:0000256" key="5">
    <source>
        <dbReference type="ARBA" id="ARBA00022679"/>
    </source>
</evidence>
<dbReference type="AlphaFoldDB" id="A0A017HRL5"/>
<dbReference type="RefSeq" id="WP_037279980.1">
    <property type="nucleotide sequence ID" value="NZ_KK088568.1"/>
</dbReference>
<feature type="active site" description="Proton acceptor" evidence="8">
    <location>
        <position position="71"/>
    </location>
</feature>
<reference evidence="11 12" key="1">
    <citation type="submission" date="2013-02" db="EMBL/GenBank/DDBJ databases">
        <authorList>
            <person name="Fiebig A."/>
            <person name="Goeker M."/>
            <person name="Klenk H.-P.P."/>
        </authorList>
    </citation>
    <scope>NUCLEOTIDE SEQUENCE [LARGE SCALE GENOMIC DNA]</scope>
    <source>
        <strain evidence="11 12">DSM 19309</strain>
    </source>
</reference>
<evidence type="ECO:0000256" key="9">
    <source>
        <dbReference type="RuleBase" id="RU365103"/>
    </source>
</evidence>
<gene>
    <name evidence="11" type="ORF">Rumeso_01234</name>
</gene>
<dbReference type="PANTHER" id="PTHR42755:SF1">
    <property type="entry name" value="3-DEOXY-D-MANNO-OCTULOSONIC ACID TRANSFERASE, MITOCHONDRIAL-RELATED"/>
    <property type="match status" value="1"/>
</dbReference>
<dbReference type="Gene3D" id="3.40.50.11720">
    <property type="entry name" value="3-Deoxy-D-manno-octulosonic-acid transferase, N-terminal domain"/>
    <property type="match status" value="1"/>
</dbReference>
<dbReference type="GO" id="GO:0043842">
    <property type="term" value="F:Kdo transferase activity"/>
    <property type="evidence" value="ECO:0007669"/>
    <property type="project" value="UniProtKB-EC"/>
</dbReference>
<organism evidence="11 12">
    <name type="scientific">Rubellimicrobium mesophilum DSM 19309</name>
    <dbReference type="NCBI Taxonomy" id="442562"/>
    <lineage>
        <taxon>Bacteria</taxon>
        <taxon>Pseudomonadati</taxon>
        <taxon>Pseudomonadota</taxon>
        <taxon>Alphaproteobacteria</taxon>
        <taxon>Rhodobacterales</taxon>
        <taxon>Roseobacteraceae</taxon>
        <taxon>Rubellimicrobium</taxon>
    </lineage>
</organism>
<evidence type="ECO:0000256" key="8">
    <source>
        <dbReference type="PIRSR" id="PIRSR639901-1"/>
    </source>
</evidence>
<dbReference type="InterPro" id="IPR038107">
    <property type="entry name" value="Glycos_transf_N_sf"/>
</dbReference>
<name>A0A017HRL5_9RHOB</name>
<evidence type="ECO:0000256" key="6">
    <source>
        <dbReference type="ARBA" id="ARBA00031445"/>
    </source>
</evidence>
<keyword evidence="9" id="KW-0472">Membrane</keyword>
<evidence type="ECO:0000313" key="11">
    <source>
        <dbReference type="EMBL" id="EYD77122.1"/>
    </source>
</evidence>
<evidence type="ECO:0000313" key="12">
    <source>
        <dbReference type="Proteomes" id="UP000019666"/>
    </source>
</evidence>
<dbReference type="PATRIC" id="fig|442562.3.peg.1223"/>
<protein>
    <recommendedName>
        <fullName evidence="4 9">3-deoxy-D-manno-octulosonic acid transferase</fullName>
        <shortName evidence="9">Kdo transferase</shortName>
        <ecNumber evidence="3 9">2.4.99.12</ecNumber>
    </recommendedName>
    <alternativeName>
        <fullName evidence="6 9">Lipid IV(A) 3-deoxy-D-manno-octulosonic acid transferase</fullName>
    </alternativeName>
</protein>
<dbReference type="Pfam" id="PF04413">
    <property type="entry name" value="Glycos_transf_N"/>
    <property type="match status" value="1"/>
</dbReference>
<comment type="function">
    <text evidence="1 9">Involved in lipopolysaccharide (LPS) biosynthesis. Catalyzes the transfer of 3-deoxy-D-manno-octulosonate (Kdo) residue(s) from CMP-Kdo to lipid IV(A), the tetraacyldisaccharide-1,4'-bisphosphate precursor of lipid A.</text>
</comment>
<evidence type="ECO:0000256" key="4">
    <source>
        <dbReference type="ARBA" id="ARBA00019077"/>
    </source>
</evidence>
<dbReference type="UniPathway" id="UPA00958"/>
<dbReference type="OrthoDB" id="9789797at2"/>
<feature type="domain" description="3-deoxy-D-manno-octulosonic-acid transferase N-terminal" evidence="10">
    <location>
        <begin position="44"/>
        <end position="209"/>
    </location>
</feature>
<comment type="catalytic activity">
    <reaction evidence="7 9">
        <text>lipid IVA (E. coli) + CMP-3-deoxy-beta-D-manno-octulosonate = alpha-Kdo-(2-&gt;6)-lipid IVA (E. coli) + CMP + H(+)</text>
        <dbReference type="Rhea" id="RHEA:28066"/>
        <dbReference type="ChEBI" id="CHEBI:15378"/>
        <dbReference type="ChEBI" id="CHEBI:58603"/>
        <dbReference type="ChEBI" id="CHEBI:60364"/>
        <dbReference type="ChEBI" id="CHEBI:60377"/>
        <dbReference type="ChEBI" id="CHEBI:85987"/>
        <dbReference type="EC" id="2.4.99.12"/>
    </reaction>
</comment>
<dbReference type="Gene3D" id="3.40.50.2000">
    <property type="entry name" value="Glycogen Phosphorylase B"/>
    <property type="match status" value="1"/>
</dbReference>
<comment type="similarity">
    <text evidence="9">Belongs to the glycosyltransferase group 1 family.</text>
</comment>
<evidence type="ECO:0000256" key="1">
    <source>
        <dbReference type="ARBA" id="ARBA00003394"/>
    </source>
</evidence>
<accession>A0A017HRL5</accession>
<dbReference type="EC" id="2.4.99.12" evidence="3 9"/>
<dbReference type="GO" id="GO:0009244">
    <property type="term" value="P:lipopolysaccharide core region biosynthetic process"/>
    <property type="evidence" value="ECO:0007669"/>
    <property type="project" value="UniProtKB-UniRule"/>
</dbReference>
<dbReference type="PANTHER" id="PTHR42755">
    <property type="entry name" value="3-DEOXY-MANNO-OCTULOSONATE CYTIDYLYLTRANSFERASE"/>
    <property type="match status" value="1"/>
</dbReference>
<dbReference type="Proteomes" id="UP000019666">
    <property type="component" value="Unassembled WGS sequence"/>
</dbReference>
<sequence length="425" mass="44488">MTPKGARRPTLLLRAVLGLERVAPALPRWLAARAHRRQGAEAGRFPERLGRASEARPGGRLIWVHAASVGEVVAARDLARDLAAETGASLLFTTTTQGGAGAVPKQALHQFAPVDTPGAVAGFLDHWWPDLGIFVEADVWPRLVLEATRRGVPLALVNARASRTRTRLPGSLGALLSRFAVVTAQDESVRGELKRLGLACVEAVGDLRASAEPPPADCAMLEALRGEIGGRPVWAAVSTHPGDEVEVLEAHRAARGRHPGLLLLWAPRHPARRADIVRAVEGAGLRVARRSRGEPVSGGTDVLVLDTLGETGLVFRLAPLSFLGGSFGPEGGHNPWEPASLGSALLSGPRVANHRQSFARLEGAGAARIVEDGAELGAAVAGLLGTAKLDGMREAGRRAAAEGSGVRARTLELLRPLLAARAAGA</sequence>
<keyword evidence="9" id="KW-0448">Lipopolysaccharide biosynthesis</keyword>
<comment type="subcellular location">
    <subcellularLocation>
        <location evidence="9">Cell membrane</location>
    </subcellularLocation>
</comment>
<dbReference type="GO" id="GO:0009245">
    <property type="term" value="P:lipid A biosynthetic process"/>
    <property type="evidence" value="ECO:0007669"/>
    <property type="project" value="TreeGrafter"/>
</dbReference>
<keyword evidence="12" id="KW-1185">Reference proteome</keyword>
<proteinExistence type="inferred from homology"/>
<evidence type="ECO:0000259" key="10">
    <source>
        <dbReference type="Pfam" id="PF04413"/>
    </source>
</evidence>
<dbReference type="InterPro" id="IPR039901">
    <property type="entry name" value="Kdotransferase"/>
</dbReference>
<evidence type="ECO:0000256" key="2">
    <source>
        <dbReference type="ARBA" id="ARBA00004713"/>
    </source>
</evidence>
<keyword evidence="9" id="KW-1003">Cell membrane</keyword>
<evidence type="ECO:0000256" key="3">
    <source>
        <dbReference type="ARBA" id="ARBA00012621"/>
    </source>
</evidence>
<dbReference type="HOGENOM" id="CLU_036146_2_0_5"/>
<comment type="caution">
    <text evidence="11">The sequence shown here is derived from an EMBL/GenBank/DDBJ whole genome shotgun (WGS) entry which is preliminary data.</text>
</comment>
<comment type="pathway">
    <text evidence="2 9">Bacterial outer membrane biogenesis; LPS core biosynthesis.</text>
</comment>